<sequence>MRDQTTSNGTFPCSQYRVTSFVTVHALSCGYFSLPEYQFVHPASPNARRIVPSLAFLIQHINQTTGERTRIVFDLGLRKDVKKYALPIQKHLETRQPITTDPDVVKSLAKGGLSPDDIDYVIYSHWRQVHWDHIGEPRDFPTSTFVVGHGTRALLDGTSTSFRGGHSFFESNLLPRERTFELSEPSADAQKKDCPSRLPGDVSFRCSWRAHDHLPHVLDVFNDGSLLIVNAPGHLPGHINLLARTSESHQVYMGGDACHDRRLLTGEKTIGEWSDSNGHICCIHANRKEAEETIKRIRILEQKGVEVIFAHDIEWDDNPANMVRYFGADQGVSCSEQHQE</sequence>
<dbReference type="CDD" id="cd07730">
    <property type="entry name" value="metallo-hydrolase-like_MBL-fold"/>
    <property type="match status" value="1"/>
</dbReference>
<dbReference type="InterPro" id="IPR001279">
    <property type="entry name" value="Metallo-B-lactamas"/>
</dbReference>
<dbReference type="InterPro" id="IPR051013">
    <property type="entry name" value="MBL_superfamily_lactonases"/>
</dbReference>
<dbReference type="PANTHER" id="PTHR42978:SF2">
    <property type="entry name" value="102 KBASES UNSTABLE REGION: FROM 1 TO 119443"/>
    <property type="match status" value="1"/>
</dbReference>
<dbReference type="AlphaFoldDB" id="A0A6S6W4G8"/>
<evidence type="ECO:0000256" key="1">
    <source>
        <dbReference type="ARBA" id="ARBA00001947"/>
    </source>
</evidence>
<keyword evidence="4" id="KW-0378">Hydrolase</keyword>
<organism evidence="7 8">
    <name type="scientific">Pyrenophora teres f. teres</name>
    <dbReference type="NCBI Taxonomy" id="97479"/>
    <lineage>
        <taxon>Eukaryota</taxon>
        <taxon>Fungi</taxon>
        <taxon>Dikarya</taxon>
        <taxon>Ascomycota</taxon>
        <taxon>Pezizomycotina</taxon>
        <taxon>Dothideomycetes</taxon>
        <taxon>Pleosporomycetidae</taxon>
        <taxon>Pleosporales</taxon>
        <taxon>Pleosporineae</taxon>
        <taxon>Pleosporaceae</taxon>
        <taxon>Pyrenophora</taxon>
    </lineage>
</organism>
<evidence type="ECO:0000256" key="2">
    <source>
        <dbReference type="ARBA" id="ARBA00007749"/>
    </source>
</evidence>
<keyword evidence="5" id="KW-0862">Zinc</keyword>
<reference evidence="7" key="1">
    <citation type="submission" date="2021-02" db="EMBL/GenBank/DDBJ databases">
        <authorList>
            <person name="Syme A R."/>
            <person name="Syme A R."/>
            <person name="Moolhuijzen P."/>
        </authorList>
    </citation>
    <scope>NUCLEOTIDE SEQUENCE</scope>
    <source>
        <strain evidence="7">W1-1</strain>
    </source>
</reference>
<dbReference type="EMBL" id="HG992981">
    <property type="protein sequence ID" value="CAE7178574.1"/>
    <property type="molecule type" value="Genomic_DNA"/>
</dbReference>
<name>A0A6S6W4G8_9PLEO</name>
<protein>
    <submittedName>
        <fullName evidence="7">Metallo-hydrolase oxidoreductase</fullName>
    </submittedName>
</protein>
<evidence type="ECO:0000256" key="4">
    <source>
        <dbReference type="ARBA" id="ARBA00022801"/>
    </source>
</evidence>
<evidence type="ECO:0000313" key="7">
    <source>
        <dbReference type="EMBL" id="CAE7178574.1"/>
    </source>
</evidence>
<comment type="similarity">
    <text evidence="2">Belongs to the metallo-beta-lactamase superfamily.</text>
</comment>
<comment type="cofactor">
    <cofactor evidence="1">
        <name>Zn(2+)</name>
        <dbReference type="ChEBI" id="CHEBI:29105"/>
    </cofactor>
</comment>
<dbReference type="Proteomes" id="UP000472372">
    <property type="component" value="Chromosome 5"/>
</dbReference>
<dbReference type="Gene3D" id="3.60.15.10">
    <property type="entry name" value="Ribonuclease Z/Hydroxyacylglutathione hydrolase-like"/>
    <property type="match status" value="1"/>
</dbReference>
<keyword evidence="3" id="KW-0479">Metal-binding</keyword>
<evidence type="ECO:0000313" key="8">
    <source>
        <dbReference type="Proteomes" id="UP000472372"/>
    </source>
</evidence>
<dbReference type="SUPFAM" id="SSF56281">
    <property type="entry name" value="Metallo-hydrolase/oxidoreductase"/>
    <property type="match status" value="1"/>
</dbReference>
<feature type="domain" description="Metallo-beta-lactamase" evidence="6">
    <location>
        <begin position="52"/>
        <end position="242"/>
    </location>
</feature>
<dbReference type="Pfam" id="PF00753">
    <property type="entry name" value="Lactamase_B"/>
    <property type="match status" value="1"/>
</dbReference>
<evidence type="ECO:0000259" key="6">
    <source>
        <dbReference type="Pfam" id="PF00753"/>
    </source>
</evidence>
<dbReference type="GO" id="GO:0016787">
    <property type="term" value="F:hydrolase activity"/>
    <property type="evidence" value="ECO:0007669"/>
    <property type="project" value="UniProtKB-KW"/>
</dbReference>
<proteinExistence type="inferred from homology"/>
<dbReference type="PANTHER" id="PTHR42978">
    <property type="entry name" value="QUORUM-QUENCHING LACTONASE YTNP-RELATED-RELATED"/>
    <property type="match status" value="1"/>
</dbReference>
<evidence type="ECO:0000256" key="5">
    <source>
        <dbReference type="ARBA" id="ARBA00022833"/>
    </source>
</evidence>
<accession>A0A6S6W4G8</accession>
<evidence type="ECO:0000256" key="3">
    <source>
        <dbReference type="ARBA" id="ARBA00022723"/>
    </source>
</evidence>
<dbReference type="InterPro" id="IPR036866">
    <property type="entry name" value="RibonucZ/Hydroxyglut_hydro"/>
</dbReference>
<dbReference type="GO" id="GO:0046872">
    <property type="term" value="F:metal ion binding"/>
    <property type="evidence" value="ECO:0007669"/>
    <property type="project" value="UniProtKB-KW"/>
</dbReference>
<gene>
    <name evidence="7" type="ORF">PTTW11_06379</name>
</gene>